<evidence type="ECO:0000313" key="2">
    <source>
        <dbReference type="Proteomes" id="UP001569175"/>
    </source>
</evidence>
<organism evidence="1 2">
    <name type="scientific">Vibrio atlanticus</name>
    <dbReference type="NCBI Taxonomy" id="693153"/>
    <lineage>
        <taxon>Bacteria</taxon>
        <taxon>Pseudomonadati</taxon>
        <taxon>Pseudomonadota</taxon>
        <taxon>Gammaproteobacteria</taxon>
        <taxon>Vibrionales</taxon>
        <taxon>Vibrionaceae</taxon>
        <taxon>Vibrio</taxon>
    </lineage>
</organism>
<keyword evidence="2" id="KW-1185">Reference proteome</keyword>
<protein>
    <submittedName>
        <fullName evidence="1">Uncharacterized protein</fullName>
    </submittedName>
</protein>
<dbReference type="RefSeq" id="WP_371707464.1">
    <property type="nucleotide sequence ID" value="NZ_JBFSTR010000012.1"/>
</dbReference>
<reference evidence="1 2" key="1">
    <citation type="submission" date="2024-06" db="EMBL/GenBank/DDBJ databases">
        <authorList>
            <person name="Steensen K."/>
            <person name="Seneca J."/>
            <person name="Bartlau N."/>
            <person name="Yu A.X."/>
            <person name="Polz M.F."/>
        </authorList>
    </citation>
    <scope>NUCLEOTIDE SEQUENCE [LARGE SCALE GENOMIC DNA]</scope>
    <source>
        <strain evidence="1 2">1F9</strain>
    </source>
</reference>
<accession>A0ABV4KN82</accession>
<gene>
    <name evidence="1" type="ORF">ACED57_07445</name>
</gene>
<evidence type="ECO:0000313" key="1">
    <source>
        <dbReference type="EMBL" id="MEZ8052982.1"/>
    </source>
</evidence>
<dbReference type="Proteomes" id="UP001569175">
    <property type="component" value="Unassembled WGS sequence"/>
</dbReference>
<sequence length="60" mass="7262">MEEGIWVFRVDDQFEGQKLKNNSSRRLIPIHKKLLELGFIDYIDNVKHKRIFPPLKQQRV</sequence>
<name>A0ABV4KN82_9VIBR</name>
<dbReference type="EMBL" id="JBGOOL010000016">
    <property type="protein sequence ID" value="MEZ8052982.1"/>
    <property type="molecule type" value="Genomic_DNA"/>
</dbReference>
<proteinExistence type="predicted"/>
<comment type="caution">
    <text evidence="1">The sequence shown here is derived from an EMBL/GenBank/DDBJ whole genome shotgun (WGS) entry which is preliminary data.</text>
</comment>